<accession>A0A1M5BEZ7</accession>
<feature type="domain" description="DUF2147" evidence="1">
    <location>
        <begin position="27"/>
        <end position="141"/>
    </location>
</feature>
<dbReference type="Gene3D" id="2.40.128.520">
    <property type="match status" value="1"/>
</dbReference>
<dbReference type="InterPro" id="IPR019223">
    <property type="entry name" value="DUF2147"/>
</dbReference>
<gene>
    <name evidence="2" type="ORF">SAMN02745131_02554</name>
</gene>
<keyword evidence="3" id="KW-1185">Reference proteome</keyword>
<evidence type="ECO:0000259" key="1">
    <source>
        <dbReference type="Pfam" id="PF09917"/>
    </source>
</evidence>
<name>A0A1M5BEZ7_9BACT</name>
<dbReference type="Pfam" id="PF09917">
    <property type="entry name" value="DUF2147"/>
    <property type="match status" value="1"/>
</dbReference>
<dbReference type="STRING" id="1121884.SAMN02745131_02554"/>
<dbReference type="PANTHER" id="PTHR36919:SF2">
    <property type="entry name" value="BLL6627 PROTEIN"/>
    <property type="match status" value="1"/>
</dbReference>
<organism evidence="2 3">
    <name type="scientific">Flavisolibacter ginsengisoli DSM 18119</name>
    <dbReference type="NCBI Taxonomy" id="1121884"/>
    <lineage>
        <taxon>Bacteria</taxon>
        <taxon>Pseudomonadati</taxon>
        <taxon>Bacteroidota</taxon>
        <taxon>Chitinophagia</taxon>
        <taxon>Chitinophagales</taxon>
        <taxon>Chitinophagaceae</taxon>
        <taxon>Flavisolibacter</taxon>
    </lineage>
</organism>
<dbReference type="EMBL" id="FQUU01000010">
    <property type="protein sequence ID" value="SHF41074.1"/>
    <property type="molecule type" value="Genomic_DNA"/>
</dbReference>
<dbReference type="Proteomes" id="UP000184048">
    <property type="component" value="Unassembled WGS sequence"/>
</dbReference>
<evidence type="ECO:0000313" key="3">
    <source>
        <dbReference type="Proteomes" id="UP000184048"/>
    </source>
</evidence>
<sequence>MKALLFLLPLLGLHSFTTKDNADAIVGIWKNGTGKGHIQIYKQNSRFYGKIIWLKDALDATGKPKVDHKNADPDKRSHPLIGLVMLKDFKYDDGEWTDGRIYNPSDGKEYSAYMRLKDQRTLSVRGYIGFSLLGKTDTWTRVK</sequence>
<protein>
    <recommendedName>
        <fullName evidence="1">DUF2147 domain-containing protein</fullName>
    </recommendedName>
</protein>
<dbReference type="OrthoDB" id="9814399at2"/>
<evidence type="ECO:0000313" key="2">
    <source>
        <dbReference type="EMBL" id="SHF41074.1"/>
    </source>
</evidence>
<dbReference type="PANTHER" id="PTHR36919">
    <property type="entry name" value="BLR1215 PROTEIN"/>
    <property type="match status" value="1"/>
</dbReference>
<dbReference type="AlphaFoldDB" id="A0A1M5BEZ7"/>
<proteinExistence type="predicted"/>
<dbReference type="RefSeq" id="WP_072835724.1">
    <property type="nucleotide sequence ID" value="NZ_FQUU01000010.1"/>
</dbReference>
<reference evidence="2 3" key="1">
    <citation type="submission" date="2016-11" db="EMBL/GenBank/DDBJ databases">
        <authorList>
            <person name="Jaros S."/>
            <person name="Januszkiewicz K."/>
            <person name="Wedrychowicz H."/>
        </authorList>
    </citation>
    <scope>NUCLEOTIDE SEQUENCE [LARGE SCALE GENOMIC DNA]</scope>
    <source>
        <strain evidence="2 3">DSM 18119</strain>
    </source>
</reference>